<dbReference type="Proteomes" id="UP001054252">
    <property type="component" value="Unassembled WGS sequence"/>
</dbReference>
<dbReference type="Pfam" id="PF01490">
    <property type="entry name" value="Aa_trans"/>
    <property type="match status" value="1"/>
</dbReference>
<dbReference type="InterPro" id="IPR013057">
    <property type="entry name" value="AA_transpt_TM"/>
</dbReference>
<comment type="caution">
    <text evidence="9">The sequence shown here is derived from an EMBL/GenBank/DDBJ whole genome shotgun (WGS) entry which is preliminary data.</text>
</comment>
<evidence type="ECO:0000256" key="6">
    <source>
        <dbReference type="ARBA" id="ARBA00023136"/>
    </source>
</evidence>
<name>A0AAV5LGG4_9ROSI</name>
<comment type="subcellular location">
    <subcellularLocation>
        <location evidence="1">Membrane</location>
        <topology evidence="1">Multi-pass membrane protein</topology>
    </subcellularLocation>
</comment>
<feature type="transmembrane region" description="Helical" evidence="7">
    <location>
        <begin position="411"/>
        <end position="430"/>
    </location>
</feature>
<keyword evidence="4" id="KW-0029">Amino-acid transport</keyword>
<evidence type="ECO:0000256" key="7">
    <source>
        <dbReference type="SAM" id="Phobius"/>
    </source>
</evidence>
<dbReference type="GO" id="GO:0005774">
    <property type="term" value="C:vacuolar membrane"/>
    <property type="evidence" value="ECO:0007669"/>
    <property type="project" value="TreeGrafter"/>
</dbReference>
<dbReference type="AlphaFoldDB" id="A0AAV5LGG4"/>
<feature type="transmembrane region" description="Helical" evidence="7">
    <location>
        <begin position="343"/>
        <end position="365"/>
    </location>
</feature>
<feature type="transmembrane region" description="Helical" evidence="7">
    <location>
        <begin position="442"/>
        <end position="468"/>
    </location>
</feature>
<proteinExistence type="predicted"/>
<evidence type="ECO:0000259" key="8">
    <source>
        <dbReference type="Pfam" id="PF01490"/>
    </source>
</evidence>
<evidence type="ECO:0000256" key="1">
    <source>
        <dbReference type="ARBA" id="ARBA00004141"/>
    </source>
</evidence>
<dbReference type="PANTHER" id="PTHR22950">
    <property type="entry name" value="AMINO ACID TRANSPORTER"/>
    <property type="match status" value="1"/>
</dbReference>
<sequence>MPMKGKVCSKQDCLTLMNHVTCTEAVHSVNLGEGCLNRCDICVEESNVGGCDGCDHCDIKEVKTLATGEDVEQQSHADSSFFHCVINMSGMLIGLGQLSTPYALENGGWATVFLLVGLGTICGYSSHLLGKCLEKNPKSKSYTDIGETAFGKKGGILAACFIYLEIFMALVSYTISLHDNLITVFTGTQIQLPKYVLPPSQLLTVIAVLVALPSLWLRDLSSISFLSSVGILMSALIFVSVACTAIFGFGGVKANKTIPVLHLQKIPAISGLYIFSYAGHIVFPNLYKAMKDPSKFTKVSMASFASVTALYASLAFTGAKLFGPQVNPQITLSMPQHHFITKIALWATVLTPMTKYALEFAPFAIQLEHNLPPSMSSRMKLITRGIVGSLLLLLILVLALSVPYFEHVLSLTGSLVSVCICIILPCAFYIKISWAYISKPILILNLLLIAFGTLIGILGTISSAASLVESLLKRHST</sequence>
<keyword evidence="10" id="KW-1185">Reference proteome</keyword>
<feature type="transmembrane region" description="Helical" evidence="7">
    <location>
        <begin position="269"/>
        <end position="287"/>
    </location>
</feature>
<dbReference type="EMBL" id="BPVZ01000114">
    <property type="protein sequence ID" value="GKV35951.1"/>
    <property type="molecule type" value="Genomic_DNA"/>
</dbReference>
<evidence type="ECO:0000256" key="5">
    <source>
        <dbReference type="ARBA" id="ARBA00022989"/>
    </source>
</evidence>
<feature type="transmembrane region" description="Helical" evidence="7">
    <location>
        <begin position="110"/>
        <end position="133"/>
    </location>
</feature>
<reference evidence="9 10" key="1">
    <citation type="journal article" date="2021" name="Commun. Biol.">
        <title>The genome of Shorea leprosula (Dipterocarpaceae) highlights the ecological relevance of drought in aseasonal tropical rainforests.</title>
        <authorList>
            <person name="Ng K.K.S."/>
            <person name="Kobayashi M.J."/>
            <person name="Fawcett J.A."/>
            <person name="Hatakeyama M."/>
            <person name="Paape T."/>
            <person name="Ng C.H."/>
            <person name="Ang C.C."/>
            <person name="Tnah L.H."/>
            <person name="Lee C.T."/>
            <person name="Nishiyama T."/>
            <person name="Sese J."/>
            <person name="O'Brien M.J."/>
            <person name="Copetti D."/>
            <person name="Mohd Noor M.I."/>
            <person name="Ong R.C."/>
            <person name="Putra M."/>
            <person name="Sireger I.Z."/>
            <person name="Indrioko S."/>
            <person name="Kosugi Y."/>
            <person name="Izuno A."/>
            <person name="Isagi Y."/>
            <person name="Lee S.L."/>
            <person name="Shimizu K.K."/>
        </authorList>
    </citation>
    <scope>NUCLEOTIDE SEQUENCE [LARGE SCALE GENOMIC DNA]</scope>
    <source>
        <strain evidence="9">214</strain>
    </source>
</reference>
<feature type="transmembrane region" description="Helical" evidence="7">
    <location>
        <begin position="229"/>
        <end position="249"/>
    </location>
</feature>
<feature type="transmembrane region" description="Helical" evidence="7">
    <location>
        <begin position="154"/>
        <end position="175"/>
    </location>
</feature>
<dbReference type="GO" id="GO:0015179">
    <property type="term" value="F:L-amino acid transmembrane transporter activity"/>
    <property type="evidence" value="ECO:0007669"/>
    <property type="project" value="TreeGrafter"/>
</dbReference>
<feature type="transmembrane region" description="Helical" evidence="7">
    <location>
        <begin position="299"/>
        <end position="323"/>
    </location>
</feature>
<keyword evidence="2" id="KW-0813">Transport</keyword>
<organism evidence="9 10">
    <name type="scientific">Rubroshorea leprosula</name>
    <dbReference type="NCBI Taxonomy" id="152421"/>
    <lineage>
        <taxon>Eukaryota</taxon>
        <taxon>Viridiplantae</taxon>
        <taxon>Streptophyta</taxon>
        <taxon>Embryophyta</taxon>
        <taxon>Tracheophyta</taxon>
        <taxon>Spermatophyta</taxon>
        <taxon>Magnoliopsida</taxon>
        <taxon>eudicotyledons</taxon>
        <taxon>Gunneridae</taxon>
        <taxon>Pentapetalae</taxon>
        <taxon>rosids</taxon>
        <taxon>malvids</taxon>
        <taxon>Malvales</taxon>
        <taxon>Dipterocarpaceae</taxon>
        <taxon>Rubroshorea</taxon>
    </lineage>
</organism>
<feature type="transmembrane region" description="Helical" evidence="7">
    <location>
        <begin position="386"/>
        <end position="405"/>
    </location>
</feature>
<gene>
    <name evidence="9" type="ORF">SLEP1_g44146</name>
</gene>
<evidence type="ECO:0000256" key="3">
    <source>
        <dbReference type="ARBA" id="ARBA00022692"/>
    </source>
</evidence>
<keyword evidence="3 7" id="KW-0812">Transmembrane</keyword>
<dbReference type="PANTHER" id="PTHR22950:SF696">
    <property type="entry name" value="AMINO ACID TRANSPORTER TRANSMEMBRANE DOMAIN-CONTAINING PROTEIN"/>
    <property type="match status" value="1"/>
</dbReference>
<keyword evidence="5 7" id="KW-1133">Transmembrane helix</keyword>
<keyword evidence="6 7" id="KW-0472">Membrane</keyword>
<feature type="transmembrane region" description="Helical" evidence="7">
    <location>
        <begin position="195"/>
        <end position="217"/>
    </location>
</feature>
<protein>
    <recommendedName>
        <fullName evidence="8">Amino acid transporter transmembrane domain-containing protein</fullName>
    </recommendedName>
</protein>
<accession>A0AAV5LGG4</accession>
<evidence type="ECO:0000256" key="4">
    <source>
        <dbReference type="ARBA" id="ARBA00022970"/>
    </source>
</evidence>
<feature type="domain" description="Amino acid transporter transmembrane" evidence="8">
    <location>
        <begin position="79"/>
        <end position="461"/>
    </location>
</feature>
<evidence type="ECO:0000313" key="9">
    <source>
        <dbReference type="EMBL" id="GKV35951.1"/>
    </source>
</evidence>
<evidence type="ECO:0000313" key="10">
    <source>
        <dbReference type="Proteomes" id="UP001054252"/>
    </source>
</evidence>
<feature type="transmembrane region" description="Helical" evidence="7">
    <location>
        <begin position="81"/>
        <end position="104"/>
    </location>
</feature>
<evidence type="ECO:0000256" key="2">
    <source>
        <dbReference type="ARBA" id="ARBA00022448"/>
    </source>
</evidence>